<feature type="transmembrane region" description="Helical" evidence="6">
    <location>
        <begin position="245"/>
        <end position="264"/>
    </location>
</feature>
<dbReference type="Gene3D" id="1.20.1250.20">
    <property type="entry name" value="MFS general substrate transporter like domains"/>
    <property type="match status" value="2"/>
</dbReference>
<evidence type="ECO:0000313" key="9">
    <source>
        <dbReference type="Proteomes" id="UP000676967"/>
    </source>
</evidence>
<name>A0ABM7MA28_9ACTN</name>
<evidence type="ECO:0000256" key="2">
    <source>
        <dbReference type="ARBA" id="ARBA00022475"/>
    </source>
</evidence>
<dbReference type="InterPro" id="IPR011701">
    <property type="entry name" value="MFS"/>
</dbReference>
<dbReference type="RefSeq" id="WP_189334255.1">
    <property type="nucleotide sequence ID" value="NZ_AP023356.1"/>
</dbReference>
<dbReference type="SUPFAM" id="SSF103473">
    <property type="entry name" value="MFS general substrate transporter"/>
    <property type="match status" value="1"/>
</dbReference>
<evidence type="ECO:0000259" key="7">
    <source>
        <dbReference type="PROSITE" id="PS50850"/>
    </source>
</evidence>
<feature type="transmembrane region" description="Helical" evidence="6">
    <location>
        <begin position="164"/>
        <end position="184"/>
    </location>
</feature>
<dbReference type="InterPro" id="IPR036259">
    <property type="entry name" value="MFS_trans_sf"/>
</dbReference>
<feature type="domain" description="Major facilitator superfamily (MFS) profile" evidence="7">
    <location>
        <begin position="9"/>
        <end position="379"/>
    </location>
</feature>
<dbReference type="Pfam" id="PF07690">
    <property type="entry name" value="MFS_1"/>
    <property type="match status" value="1"/>
</dbReference>
<dbReference type="InterPro" id="IPR050189">
    <property type="entry name" value="MFS_Efflux_Transporters"/>
</dbReference>
<feature type="transmembrane region" description="Helical" evidence="6">
    <location>
        <begin position="205"/>
        <end position="225"/>
    </location>
</feature>
<dbReference type="CDD" id="cd17324">
    <property type="entry name" value="MFS_NepI_like"/>
    <property type="match status" value="1"/>
</dbReference>
<keyword evidence="9" id="KW-1185">Reference proteome</keyword>
<keyword evidence="3 6" id="KW-0812">Transmembrane</keyword>
<keyword evidence="5 6" id="KW-0472">Membrane</keyword>
<dbReference type="PROSITE" id="PS50850">
    <property type="entry name" value="MFS"/>
    <property type="match status" value="1"/>
</dbReference>
<evidence type="ECO:0000256" key="3">
    <source>
        <dbReference type="ARBA" id="ARBA00022692"/>
    </source>
</evidence>
<evidence type="ECO:0000256" key="6">
    <source>
        <dbReference type="SAM" id="Phobius"/>
    </source>
</evidence>
<feature type="transmembrane region" description="Helical" evidence="6">
    <location>
        <begin position="354"/>
        <end position="373"/>
    </location>
</feature>
<feature type="transmembrane region" description="Helical" evidence="6">
    <location>
        <begin position="296"/>
        <end position="315"/>
    </location>
</feature>
<feature type="transmembrane region" description="Helical" evidence="6">
    <location>
        <begin position="100"/>
        <end position="121"/>
    </location>
</feature>
<keyword evidence="4 6" id="KW-1133">Transmembrane helix</keyword>
<sequence>MTGVRGWAAVLAVTLGVFALMTSELLPVGLLTPVASALHVGEGAAGLMVTVPGLVAGISAPLITVALGRIDRRIVLAVLVGLVGVANLAAASATGLGTVLVARFLIGVAVGGFWSLAAGIAMRLVPARHVARATAVIFAGTEAATVFGVPTGTLLGDLAGWRSAFAAVGVLGLVALGCIVVLIPPLPAEGSIGLAVLPGVLRGSAGLRAGLAITFLIITGHFVAYTFVRPILVERGVGGDAVGPLLLLFGVAGLAGNFLAGALVTRWPRGTVLGIAGGLTAAMIGATGPVPAPALLILWGLAYGAVPVTLQTWILRSAPDAADAAGSLFVAVFNLSIAVGALLGGLAVEAVATSAVLWIGGGLTALTGVVLAGRRPVGAPVPSSV</sequence>
<feature type="transmembrane region" description="Helical" evidence="6">
    <location>
        <begin position="271"/>
        <end position="290"/>
    </location>
</feature>
<proteinExistence type="predicted"/>
<dbReference type="InterPro" id="IPR020846">
    <property type="entry name" value="MFS_dom"/>
</dbReference>
<comment type="subcellular location">
    <subcellularLocation>
        <location evidence="1">Cell membrane</location>
        <topology evidence="1">Multi-pass membrane protein</topology>
    </subcellularLocation>
</comment>
<accession>A0ABM7MA28</accession>
<dbReference type="Proteomes" id="UP000676967">
    <property type="component" value="Chromosome"/>
</dbReference>
<protein>
    <submittedName>
        <fullName evidence="8">MFS transporter</fullName>
    </submittedName>
</protein>
<gene>
    <name evidence="8" type="ORF">Aiant_91590</name>
</gene>
<feature type="transmembrane region" description="Helical" evidence="6">
    <location>
        <begin position="47"/>
        <end position="67"/>
    </location>
</feature>
<evidence type="ECO:0000256" key="4">
    <source>
        <dbReference type="ARBA" id="ARBA00022989"/>
    </source>
</evidence>
<evidence type="ECO:0000256" key="1">
    <source>
        <dbReference type="ARBA" id="ARBA00004651"/>
    </source>
</evidence>
<feature type="transmembrane region" description="Helical" evidence="6">
    <location>
        <begin position="133"/>
        <end position="152"/>
    </location>
</feature>
<reference evidence="8 9" key="1">
    <citation type="submission" date="2020-08" db="EMBL/GenBank/DDBJ databases">
        <title>Whole genome shotgun sequence of Actinoplanes ianthinogenes NBRC 13996.</title>
        <authorList>
            <person name="Komaki H."/>
            <person name="Tamura T."/>
        </authorList>
    </citation>
    <scope>NUCLEOTIDE SEQUENCE [LARGE SCALE GENOMIC DNA]</scope>
    <source>
        <strain evidence="8 9">NBRC 13996</strain>
    </source>
</reference>
<evidence type="ECO:0000313" key="8">
    <source>
        <dbReference type="EMBL" id="BCJ48502.1"/>
    </source>
</evidence>
<feature type="transmembrane region" description="Helical" evidence="6">
    <location>
        <begin position="74"/>
        <end position="94"/>
    </location>
</feature>
<evidence type="ECO:0000256" key="5">
    <source>
        <dbReference type="ARBA" id="ARBA00023136"/>
    </source>
</evidence>
<keyword evidence="2" id="KW-1003">Cell membrane</keyword>
<dbReference type="EMBL" id="AP023356">
    <property type="protein sequence ID" value="BCJ48502.1"/>
    <property type="molecule type" value="Genomic_DNA"/>
</dbReference>
<dbReference type="PANTHER" id="PTHR43124">
    <property type="entry name" value="PURINE EFFLUX PUMP PBUE"/>
    <property type="match status" value="1"/>
</dbReference>
<organism evidence="8 9">
    <name type="scientific">Actinoplanes ianthinogenes</name>
    <dbReference type="NCBI Taxonomy" id="122358"/>
    <lineage>
        <taxon>Bacteria</taxon>
        <taxon>Bacillati</taxon>
        <taxon>Actinomycetota</taxon>
        <taxon>Actinomycetes</taxon>
        <taxon>Micromonosporales</taxon>
        <taxon>Micromonosporaceae</taxon>
        <taxon>Actinoplanes</taxon>
    </lineage>
</organism>
<dbReference type="PANTHER" id="PTHR43124:SF3">
    <property type="entry name" value="CHLORAMPHENICOL EFFLUX PUMP RV0191"/>
    <property type="match status" value="1"/>
</dbReference>
<feature type="transmembrane region" description="Helical" evidence="6">
    <location>
        <begin position="327"/>
        <end position="348"/>
    </location>
</feature>